<keyword evidence="1" id="KW-0812">Transmembrane</keyword>
<name>A0ABT1X3Q8_9PROT</name>
<dbReference type="Proteomes" id="UP001524642">
    <property type="component" value="Unassembled WGS sequence"/>
</dbReference>
<dbReference type="Pfam" id="PF09656">
    <property type="entry name" value="PGPGW"/>
    <property type="match status" value="1"/>
</dbReference>
<dbReference type="RefSeq" id="WP_257715273.1">
    <property type="nucleotide sequence ID" value="NZ_JANJOU010000003.1"/>
</dbReference>
<evidence type="ECO:0000313" key="3">
    <source>
        <dbReference type="Proteomes" id="UP001524642"/>
    </source>
</evidence>
<organism evidence="2 3">
    <name type="scientific">Roseomonas populi</name>
    <dbReference type="NCBI Taxonomy" id="3121582"/>
    <lineage>
        <taxon>Bacteria</taxon>
        <taxon>Pseudomonadati</taxon>
        <taxon>Pseudomonadota</taxon>
        <taxon>Alphaproteobacteria</taxon>
        <taxon>Acetobacterales</taxon>
        <taxon>Roseomonadaceae</taxon>
        <taxon>Roseomonas</taxon>
    </lineage>
</organism>
<accession>A0ABT1X3Q8</accession>
<keyword evidence="1" id="KW-1133">Transmembrane helix</keyword>
<dbReference type="InterPro" id="IPR019099">
    <property type="entry name" value="Uncharacterised_PGPGW_TM"/>
</dbReference>
<reference evidence="2 3" key="1">
    <citation type="submission" date="2022-06" db="EMBL/GenBank/DDBJ databases">
        <title>Roseomonas CN29.</title>
        <authorList>
            <person name="Cheng Y."/>
            <person name="He X."/>
        </authorList>
    </citation>
    <scope>NUCLEOTIDE SEQUENCE [LARGE SCALE GENOMIC DNA]</scope>
    <source>
        <strain evidence="2 3">CN29</strain>
    </source>
</reference>
<sequence>MDDKTSTFIALKPRPGRKALGWFFIVLGVLGLILPFLQGFLFLALGVFVLRDQYVWAADRWAWVTGRWPGAVSKIESLEASVNARMAGWGLRVRRAIGRG</sequence>
<evidence type="ECO:0000313" key="2">
    <source>
        <dbReference type="EMBL" id="MCR0981604.1"/>
    </source>
</evidence>
<feature type="transmembrane region" description="Helical" evidence="1">
    <location>
        <begin position="20"/>
        <end position="50"/>
    </location>
</feature>
<proteinExistence type="predicted"/>
<gene>
    <name evidence="2" type="ORF">NRP21_06045</name>
</gene>
<evidence type="ECO:0000256" key="1">
    <source>
        <dbReference type="SAM" id="Phobius"/>
    </source>
</evidence>
<keyword evidence="1" id="KW-0472">Membrane</keyword>
<dbReference type="EMBL" id="JANJOU010000003">
    <property type="protein sequence ID" value="MCR0981604.1"/>
    <property type="molecule type" value="Genomic_DNA"/>
</dbReference>
<evidence type="ECO:0008006" key="4">
    <source>
        <dbReference type="Google" id="ProtNLM"/>
    </source>
</evidence>
<comment type="caution">
    <text evidence="2">The sequence shown here is derived from an EMBL/GenBank/DDBJ whole genome shotgun (WGS) entry which is preliminary data.</text>
</comment>
<protein>
    <recommendedName>
        <fullName evidence="4">DUF454 family protein</fullName>
    </recommendedName>
</protein>
<keyword evidence="3" id="KW-1185">Reference proteome</keyword>